<sequence>MSLLPSLRPGPIGLLCELAGMPMTFIRLASGLSGLTSTSPRGDGHMVLVLPGFTATDHTTLPMRHYLEDLGYLTSGWNLGWNLGITPDDEATLEQLIADLAAEHGPITVVGWSLGGVYAREAARRRPELVRDVITMGTPIRGREGTEWIVRWFRLLNPAAADDLTPEGAERHAQPLPMPMTAIWSPRDGVVSGPACRVREEDEGPLAHNVRVDAAHRGMGFDLGVLRALADALAASAQVAAA</sequence>
<keyword evidence="2" id="KW-0378">Hydrolase</keyword>
<name>A0ABN2JML4_9ACTN</name>
<gene>
    <name evidence="2" type="ORF">GCM10009710_11820</name>
</gene>
<protein>
    <submittedName>
        <fullName evidence="2">Alpha/beta hydrolase</fullName>
    </submittedName>
</protein>
<evidence type="ECO:0000313" key="3">
    <source>
        <dbReference type="Proteomes" id="UP001501057"/>
    </source>
</evidence>
<dbReference type="Proteomes" id="UP001501057">
    <property type="component" value="Unassembled WGS sequence"/>
</dbReference>
<organism evidence="2 3">
    <name type="scientific">Aeromicrobium alkaliterrae</name>
    <dbReference type="NCBI Taxonomy" id="302168"/>
    <lineage>
        <taxon>Bacteria</taxon>
        <taxon>Bacillati</taxon>
        <taxon>Actinomycetota</taxon>
        <taxon>Actinomycetes</taxon>
        <taxon>Propionibacteriales</taxon>
        <taxon>Nocardioidaceae</taxon>
        <taxon>Aeromicrobium</taxon>
    </lineage>
</organism>
<keyword evidence="3" id="KW-1185">Reference proteome</keyword>
<dbReference type="InterPro" id="IPR029058">
    <property type="entry name" value="AB_hydrolase_fold"/>
</dbReference>
<dbReference type="Pfam" id="PF12697">
    <property type="entry name" value="Abhydrolase_6"/>
    <property type="match status" value="1"/>
</dbReference>
<feature type="domain" description="AB hydrolase-1" evidence="1">
    <location>
        <begin position="86"/>
        <end position="198"/>
    </location>
</feature>
<dbReference type="SUPFAM" id="SSF53474">
    <property type="entry name" value="alpha/beta-Hydrolases"/>
    <property type="match status" value="1"/>
</dbReference>
<dbReference type="RefSeq" id="WP_344198747.1">
    <property type="nucleotide sequence ID" value="NZ_BAAAME010000002.1"/>
</dbReference>
<dbReference type="Gene3D" id="3.40.50.1820">
    <property type="entry name" value="alpha/beta hydrolase"/>
    <property type="match status" value="1"/>
</dbReference>
<evidence type="ECO:0000313" key="2">
    <source>
        <dbReference type="EMBL" id="GAA1732701.1"/>
    </source>
</evidence>
<dbReference type="InterPro" id="IPR000073">
    <property type="entry name" value="AB_hydrolase_1"/>
</dbReference>
<comment type="caution">
    <text evidence="2">The sequence shown here is derived from an EMBL/GenBank/DDBJ whole genome shotgun (WGS) entry which is preliminary data.</text>
</comment>
<dbReference type="GO" id="GO:0016787">
    <property type="term" value="F:hydrolase activity"/>
    <property type="evidence" value="ECO:0007669"/>
    <property type="project" value="UniProtKB-KW"/>
</dbReference>
<dbReference type="EMBL" id="BAAAME010000002">
    <property type="protein sequence ID" value="GAA1732701.1"/>
    <property type="molecule type" value="Genomic_DNA"/>
</dbReference>
<evidence type="ECO:0000259" key="1">
    <source>
        <dbReference type="Pfam" id="PF12697"/>
    </source>
</evidence>
<proteinExistence type="predicted"/>
<reference evidence="2 3" key="1">
    <citation type="journal article" date="2019" name="Int. J. Syst. Evol. Microbiol.">
        <title>The Global Catalogue of Microorganisms (GCM) 10K type strain sequencing project: providing services to taxonomists for standard genome sequencing and annotation.</title>
        <authorList>
            <consortium name="The Broad Institute Genomics Platform"/>
            <consortium name="The Broad Institute Genome Sequencing Center for Infectious Disease"/>
            <person name="Wu L."/>
            <person name="Ma J."/>
        </authorList>
    </citation>
    <scope>NUCLEOTIDE SEQUENCE [LARGE SCALE GENOMIC DNA]</scope>
    <source>
        <strain evidence="2 3">JCM 13518</strain>
    </source>
</reference>
<accession>A0ABN2JML4</accession>